<feature type="chain" id="PRO_5040967174" evidence="1">
    <location>
        <begin position="18"/>
        <end position="243"/>
    </location>
</feature>
<evidence type="ECO:0000313" key="2">
    <source>
        <dbReference type="EMBL" id="GMI11375.1"/>
    </source>
</evidence>
<proteinExistence type="predicted"/>
<feature type="signal peptide" evidence="1">
    <location>
        <begin position="1"/>
        <end position="17"/>
    </location>
</feature>
<reference evidence="3" key="1">
    <citation type="journal article" date="2023" name="Commun. Biol.">
        <title>Genome analysis of Parmales, the sister group of diatoms, reveals the evolutionary specialization of diatoms from phago-mixotrophs to photoautotrophs.</title>
        <authorList>
            <person name="Ban H."/>
            <person name="Sato S."/>
            <person name="Yoshikawa S."/>
            <person name="Yamada K."/>
            <person name="Nakamura Y."/>
            <person name="Ichinomiya M."/>
            <person name="Sato N."/>
            <person name="Blanc-Mathieu R."/>
            <person name="Endo H."/>
            <person name="Kuwata A."/>
            <person name="Ogata H."/>
        </authorList>
    </citation>
    <scope>NUCLEOTIDE SEQUENCE [LARGE SCALE GENOMIC DNA]</scope>
    <source>
        <strain evidence="3">NIES 3699</strain>
    </source>
</reference>
<accession>A0A9W7KU44</accession>
<protein>
    <submittedName>
        <fullName evidence="2">Uncharacterized protein</fullName>
    </submittedName>
</protein>
<evidence type="ECO:0000313" key="3">
    <source>
        <dbReference type="Proteomes" id="UP001165160"/>
    </source>
</evidence>
<keyword evidence="1" id="KW-0732">Signal</keyword>
<evidence type="ECO:0000256" key="1">
    <source>
        <dbReference type="SAM" id="SignalP"/>
    </source>
</evidence>
<comment type="caution">
    <text evidence="2">The sequence shown here is derived from an EMBL/GenBank/DDBJ whole genome shotgun (WGS) entry which is preliminary data.</text>
</comment>
<sequence>MSLLSLAFLTTAAFAIATTPTQCNIHVKLPAAPTSNITDTQKQLSLLFSNPSDQALDFTSVNDPHVTLFLTTFTDINSPDFISAAEVSLKQAYATSCAPTTYINIAISQYASGSYGMLDVGLTTCLQALSDSLVTATSKYVDPSAKEYIPDWVYQLPPEEQKAKIDLISQYGSPNVLSGFSPHVTLLADDVNTTELAGIMAANTVPEVESLVTLVGFGNVGSFGSVLKGQDLLPPLDVTADEK</sequence>
<dbReference type="AlphaFoldDB" id="A0A9W7KU44"/>
<organism evidence="2 3">
    <name type="scientific">Triparma verrucosa</name>
    <dbReference type="NCBI Taxonomy" id="1606542"/>
    <lineage>
        <taxon>Eukaryota</taxon>
        <taxon>Sar</taxon>
        <taxon>Stramenopiles</taxon>
        <taxon>Ochrophyta</taxon>
        <taxon>Bolidophyceae</taxon>
        <taxon>Parmales</taxon>
        <taxon>Triparmaceae</taxon>
        <taxon>Triparma</taxon>
    </lineage>
</organism>
<dbReference type="Proteomes" id="UP001165160">
    <property type="component" value="Unassembled WGS sequence"/>
</dbReference>
<gene>
    <name evidence="2" type="ORF">TrVE_jg4949</name>
</gene>
<keyword evidence="3" id="KW-1185">Reference proteome</keyword>
<dbReference type="EMBL" id="BRXX01000428">
    <property type="protein sequence ID" value="GMI11375.1"/>
    <property type="molecule type" value="Genomic_DNA"/>
</dbReference>
<name>A0A9W7KU44_9STRA</name>